<reference evidence="2" key="1">
    <citation type="submission" date="2022-12" db="EMBL/GenBank/DDBJ databases">
        <title>Draft genome assemblies for two species of Escallonia (Escalloniales).</title>
        <authorList>
            <person name="Chanderbali A."/>
            <person name="Dervinis C."/>
            <person name="Anghel I."/>
            <person name="Soltis D."/>
            <person name="Soltis P."/>
            <person name="Zapata F."/>
        </authorList>
    </citation>
    <scope>NUCLEOTIDE SEQUENCE</scope>
    <source>
        <strain evidence="2">UCBG92.1500</strain>
        <tissue evidence="2">Leaf</tissue>
    </source>
</reference>
<keyword evidence="3" id="KW-1185">Reference proteome</keyword>
<feature type="compositionally biased region" description="Basic residues" evidence="1">
    <location>
        <begin position="380"/>
        <end position="391"/>
    </location>
</feature>
<evidence type="ECO:0000256" key="1">
    <source>
        <dbReference type="SAM" id="MobiDB-lite"/>
    </source>
</evidence>
<feature type="region of interest" description="Disordered" evidence="1">
    <location>
        <begin position="65"/>
        <end position="110"/>
    </location>
</feature>
<comment type="caution">
    <text evidence="2">The sequence shown here is derived from an EMBL/GenBank/DDBJ whole genome shotgun (WGS) entry which is preliminary data.</text>
</comment>
<evidence type="ECO:0008006" key="4">
    <source>
        <dbReference type="Google" id="ProtNLM"/>
    </source>
</evidence>
<feature type="region of interest" description="Disordered" evidence="1">
    <location>
        <begin position="352"/>
        <end position="404"/>
    </location>
</feature>
<evidence type="ECO:0000313" key="3">
    <source>
        <dbReference type="Proteomes" id="UP001187471"/>
    </source>
</evidence>
<dbReference type="CDD" id="cd00590">
    <property type="entry name" value="RRM_SF"/>
    <property type="match status" value="1"/>
</dbReference>
<gene>
    <name evidence="2" type="ORF">RJ640_029472</name>
</gene>
<name>A0AA88RG57_9ASTE</name>
<evidence type="ECO:0000313" key="2">
    <source>
        <dbReference type="EMBL" id="KAK2985328.1"/>
    </source>
</evidence>
<organism evidence="2 3">
    <name type="scientific">Escallonia rubra</name>
    <dbReference type="NCBI Taxonomy" id="112253"/>
    <lineage>
        <taxon>Eukaryota</taxon>
        <taxon>Viridiplantae</taxon>
        <taxon>Streptophyta</taxon>
        <taxon>Embryophyta</taxon>
        <taxon>Tracheophyta</taxon>
        <taxon>Spermatophyta</taxon>
        <taxon>Magnoliopsida</taxon>
        <taxon>eudicotyledons</taxon>
        <taxon>Gunneridae</taxon>
        <taxon>Pentapetalae</taxon>
        <taxon>asterids</taxon>
        <taxon>campanulids</taxon>
        <taxon>Escalloniales</taxon>
        <taxon>Escalloniaceae</taxon>
        <taxon>Escallonia</taxon>
    </lineage>
</organism>
<dbReference type="AlphaFoldDB" id="A0AA88RG57"/>
<accession>A0AA88RG57</accession>
<protein>
    <recommendedName>
        <fullName evidence="4">RRM domain-containing protein</fullName>
    </recommendedName>
</protein>
<dbReference type="Proteomes" id="UP001187471">
    <property type="component" value="Unassembled WGS sequence"/>
</dbReference>
<feature type="compositionally biased region" description="Acidic residues" evidence="1">
    <location>
        <begin position="75"/>
        <end position="110"/>
    </location>
</feature>
<sequence>MLSLRSGFSPHCNTLPQNPIQKPVLFNPTHTRLCFFTNRVTHLGFNGVHGQIRIGSCASALKKARNGGNSNTLLEMEDIDIDVDEDEDDDDNDEVEESEDYDENDDDDEGVVIPLKNMKQWLQNRPRGFGEGREYDTSVEDKLFEELEQSRLAQLANINKLKNSPEGVTSKKEKLQSQKVSEAVPSGVRVRLVNLPKKKNIHRDLQLAFKGVPGILNIIPAVLGNKKTREPICKGIAFVDFKFEDEANRFVEIFSRQSITFGKIQKQIKCEIVDSSSQNPAYKQSVDRPDRTPRLAVLSLGKNLNADTDMETLPLDSLEEKIAGEHDSADDVDASVALEDDEAKLDVFHVADPQSNSSGEQGKGTKSNSPSSKQQVKIRANGKKPMPKSKGPKPNIPGSAKSLRIKEKALLTGAFSKYGVKPASAVTEKS</sequence>
<feature type="compositionally biased region" description="Polar residues" evidence="1">
    <location>
        <begin position="353"/>
        <end position="375"/>
    </location>
</feature>
<dbReference type="PANTHER" id="PTHR37200:SF1">
    <property type="entry name" value="RNA-BINDING (RRM_RBD_RNP MOTIFS) FAMILY PROTEIN"/>
    <property type="match status" value="1"/>
</dbReference>
<proteinExistence type="predicted"/>
<dbReference type="PANTHER" id="PTHR37200">
    <property type="entry name" value="RNA-BINDING (RRM/RBD/RNP MOTIFS) FAMILY PROTEIN"/>
    <property type="match status" value="1"/>
</dbReference>
<dbReference type="EMBL" id="JAVXUO010001171">
    <property type="protein sequence ID" value="KAK2985328.1"/>
    <property type="molecule type" value="Genomic_DNA"/>
</dbReference>